<organism evidence="1 2">
    <name type="scientific">Prevotella disiens DNF00882</name>
    <dbReference type="NCBI Taxonomy" id="1401075"/>
    <lineage>
        <taxon>Bacteria</taxon>
        <taxon>Pseudomonadati</taxon>
        <taxon>Bacteroidota</taxon>
        <taxon>Bacteroidia</taxon>
        <taxon>Bacteroidales</taxon>
        <taxon>Prevotellaceae</taxon>
        <taxon>Prevotella</taxon>
    </lineage>
</organism>
<dbReference type="EMBL" id="JRNR01000138">
    <property type="protein sequence ID" value="KGF46494.1"/>
    <property type="molecule type" value="Genomic_DNA"/>
</dbReference>
<name>A0A096CMF4_9BACT</name>
<dbReference type="AlphaFoldDB" id="A0A096CMF4"/>
<protein>
    <submittedName>
        <fullName evidence="1">Uncharacterized protein</fullName>
    </submittedName>
</protein>
<reference evidence="1 2" key="1">
    <citation type="submission" date="2014-07" db="EMBL/GenBank/DDBJ databases">
        <authorList>
            <person name="McCorrison J."/>
            <person name="Sanka R."/>
            <person name="Torralba M."/>
            <person name="Gillis M."/>
            <person name="Haft D.H."/>
            <person name="Methe B."/>
            <person name="Sutton G."/>
            <person name="Nelson K.E."/>
        </authorList>
    </citation>
    <scope>NUCLEOTIDE SEQUENCE [LARGE SCALE GENOMIC DNA]</scope>
    <source>
        <strain evidence="1 2">DNF00882</strain>
    </source>
</reference>
<evidence type="ECO:0000313" key="1">
    <source>
        <dbReference type="EMBL" id="KGF46494.1"/>
    </source>
</evidence>
<comment type="caution">
    <text evidence="1">The sequence shown here is derived from an EMBL/GenBank/DDBJ whole genome shotgun (WGS) entry which is preliminary data.</text>
</comment>
<sequence length="64" mass="7637">MVIVKFFISENISLRLGYRFKMSNVVVNFVLMMLQRKFIFNLPNATIFFAKIKKRKLIAIFFSN</sequence>
<accession>A0A096CMF4</accession>
<evidence type="ECO:0000313" key="2">
    <source>
        <dbReference type="Proteomes" id="UP000029538"/>
    </source>
</evidence>
<dbReference type="Proteomes" id="UP000029538">
    <property type="component" value="Unassembled WGS sequence"/>
</dbReference>
<gene>
    <name evidence="1" type="ORF">HMPREF0654_11325</name>
</gene>
<proteinExistence type="predicted"/>